<evidence type="ECO:0000313" key="3">
    <source>
        <dbReference type="EMBL" id="KAB0392237.1"/>
    </source>
</evidence>
<dbReference type="AlphaFoldDB" id="A0A643BW90"/>
<organism evidence="3 4">
    <name type="scientific">Balaenoptera physalus</name>
    <name type="common">Fin whale</name>
    <name type="synonym">Balaena physalus</name>
    <dbReference type="NCBI Taxonomy" id="9770"/>
    <lineage>
        <taxon>Eukaryota</taxon>
        <taxon>Metazoa</taxon>
        <taxon>Chordata</taxon>
        <taxon>Craniata</taxon>
        <taxon>Vertebrata</taxon>
        <taxon>Euteleostomi</taxon>
        <taxon>Mammalia</taxon>
        <taxon>Eutheria</taxon>
        <taxon>Laurasiatheria</taxon>
        <taxon>Artiodactyla</taxon>
        <taxon>Whippomorpha</taxon>
        <taxon>Cetacea</taxon>
        <taxon>Mysticeti</taxon>
        <taxon>Balaenopteridae</taxon>
        <taxon>Balaenoptera</taxon>
    </lineage>
</organism>
<feature type="non-terminal residue" evidence="3">
    <location>
        <position position="1"/>
    </location>
</feature>
<proteinExistence type="predicted"/>
<dbReference type="SMART" id="SM00908">
    <property type="entry name" value="Gal-bind_lectin"/>
    <property type="match status" value="1"/>
</dbReference>
<dbReference type="EMBL" id="SGJD01003967">
    <property type="protein sequence ID" value="KAB0392237.1"/>
    <property type="molecule type" value="Genomic_DNA"/>
</dbReference>
<sequence length="101" mass="11447">PNPYRQSVSLSVGCMVKVKADLVSLWREPRICGEFLLYTNTVVVMNSFQEGGWREEEKASSDPFVFVNNKSTYVFTHRLPSQSVKMLEVKGDIVLTSVELC</sequence>
<keyword evidence="1" id="KW-0430">Lectin</keyword>
<comment type="caution">
    <text evidence="3">The sequence shown here is derived from an EMBL/GenBank/DDBJ whole genome shotgun (WGS) entry which is preliminary data.</text>
</comment>
<keyword evidence="4" id="KW-1185">Reference proteome</keyword>
<evidence type="ECO:0000313" key="4">
    <source>
        <dbReference type="Proteomes" id="UP000437017"/>
    </source>
</evidence>
<gene>
    <name evidence="3" type="ORF">E2I00_011238</name>
</gene>
<dbReference type="InterPro" id="IPR013320">
    <property type="entry name" value="ConA-like_dom_sf"/>
</dbReference>
<dbReference type="Proteomes" id="UP000437017">
    <property type="component" value="Unassembled WGS sequence"/>
</dbReference>
<dbReference type="Gene3D" id="2.60.120.200">
    <property type="match status" value="1"/>
</dbReference>
<reference evidence="3 4" key="1">
    <citation type="journal article" date="2019" name="PLoS ONE">
        <title>Genomic analyses reveal an absence of contemporary introgressive admixture between fin whales and blue whales, despite known hybrids.</title>
        <authorList>
            <person name="Westbury M.V."/>
            <person name="Petersen B."/>
            <person name="Lorenzen E.D."/>
        </authorList>
    </citation>
    <scope>NUCLEOTIDE SEQUENCE [LARGE SCALE GENOMIC DNA]</scope>
    <source>
        <strain evidence="3">FinWhale-01</strain>
    </source>
</reference>
<protein>
    <recommendedName>
        <fullName evidence="2">Galectin domain-containing protein</fullName>
    </recommendedName>
</protein>
<feature type="domain" description="Galectin" evidence="2">
    <location>
        <begin position="6"/>
        <end position="100"/>
    </location>
</feature>
<dbReference type="Pfam" id="PF00337">
    <property type="entry name" value="Gal-bind_lectin"/>
    <property type="match status" value="1"/>
</dbReference>
<dbReference type="SUPFAM" id="SSF49899">
    <property type="entry name" value="Concanavalin A-like lectins/glucanases"/>
    <property type="match status" value="1"/>
</dbReference>
<evidence type="ECO:0000259" key="2">
    <source>
        <dbReference type="SMART" id="SM00908"/>
    </source>
</evidence>
<name>A0A643BW90_BALPH</name>
<dbReference type="OrthoDB" id="5795596at2759"/>
<evidence type="ECO:0000256" key="1">
    <source>
        <dbReference type="ARBA" id="ARBA00022734"/>
    </source>
</evidence>
<dbReference type="InterPro" id="IPR001079">
    <property type="entry name" value="Galectin_CRD"/>
</dbReference>
<dbReference type="GO" id="GO:0030246">
    <property type="term" value="F:carbohydrate binding"/>
    <property type="evidence" value="ECO:0007669"/>
    <property type="project" value="UniProtKB-KW"/>
</dbReference>
<accession>A0A643BW90</accession>